<dbReference type="AlphaFoldDB" id="A0A378I1A8"/>
<protein>
    <submittedName>
        <fullName evidence="1">Putative FlgJ-like protein</fullName>
    </submittedName>
</protein>
<organism evidence="1 2">
    <name type="scientific">Legionella beliardensis</name>
    <dbReference type="NCBI Taxonomy" id="91822"/>
    <lineage>
        <taxon>Bacteria</taxon>
        <taxon>Pseudomonadati</taxon>
        <taxon>Pseudomonadota</taxon>
        <taxon>Gammaproteobacteria</taxon>
        <taxon>Legionellales</taxon>
        <taxon>Legionellaceae</taxon>
        <taxon>Legionella</taxon>
    </lineage>
</organism>
<reference evidence="1 2" key="1">
    <citation type="submission" date="2018-06" db="EMBL/GenBank/DDBJ databases">
        <authorList>
            <consortium name="Pathogen Informatics"/>
            <person name="Doyle S."/>
        </authorList>
    </citation>
    <scope>NUCLEOTIDE SEQUENCE [LARGE SCALE GENOMIC DNA]</scope>
    <source>
        <strain evidence="1 2">NCTC13315</strain>
    </source>
</reference>
<evidence type="ECO:0000313" key="1">
    <source>
        <dbReference type="EMBL" id="STX28455.1"/>
    </source>
</evidence>
<name>A0A378I1A8_9GAMM</name>
<accession>A0A378I1A8</accession>
<dbReference type="Proteomes" id="UP000254968">
    <property type="component" value="Unassembled WGS sequence"/>
</dbReference>
<dbReference type="RefSeq" id="WP_165482021.1">
    <property type="nucleotide sequence ID" value="NZ_CAAAHO010000001.1"/>
</dbReference>
<dbReference type="EMBL" id="UGNV01000001">
    <property type="protein sequence ID" value="STX28455.1"/>
    <property type="molecule type" value="Genomic_DNA"/>
</dbReference>
<proteinExistence type="predicted"/>
<keyword evidence="2" id="KW-1185">Reference proteome</keyword>
<sequence length="196" mass="22975">MDVTAVQITLHHEAKDFLFEHYVILRRLFSNVLGQLETDYISIALINQNGQLFFLSSKPSIEQNLIEKGLWQYDGSYQADFIYQELPKLWAELLCLENAALLKQYKQQSQALTMGISIPTNFADYRAIFSFGFKRENFLIQKKEPSQCNKLLALGKYCLREIKEFVPFPDQKKCYTTKPKLKLIINNRELYEKTSR</sequence>
<evidence type="ECO:0000313" key="2">
    <source>
        <dbReference type="Proteomes" id="UP000254968"/>
    </source>
</evidence>
<gene>
    <name evidence="1" type="ORF">NCTC13315_00985</name>
</gene>